<dbReference type="RefSeq" id="WP_342853416.1">
    <property type="nucleotide sequence ID" value="NZ_JBBMRA010000001.1"/>
</dbReference>
<dbReference type="GO" id="GO:0016746">
    <property type="term" value="F:acyltransferase activity"/>
    <property type="evidence" value="ECO:0007669"/>
    <property type="project" value="UniProtKB-KW"/>
</dbReference>
<dbReference type="InterPro" id="IPR002656">
    <property type="entry name" value="Acyl_transf_3_dom"/>
</dbReference>
<dbReference type="Proteomes" id="UP001449225">
    <property type="component" value="Unassembled WGS sequence"/>
</dbReference>
<feature type="transmembrane region" description="Helical" evidence="1">
    <location>
        <begin position="206"/>
        <end position="228"/>
    </location>
</feature>
<dbReference type="EC" id="2.3.-.-" evidence="3"/>
<accession>A0ABU9TNW7</accession>
<evidence type="ECO:0000256" key="1">
    <source>
        <dbReference type="SAM" id="Phobius"/>
    </source>
</evidence>
<reference evidence="3 4" key="1">
    <citation type="submission" date="2024-03" db="EMBL/GenBank/DDBJ databases">
        <title>Community enrichment and isolation of bacterial strains for fucoidan degradation.</title>
        <authorList>
            <person name="Sichert A."/>
        </authorList>
    </citation>
    <scope>NUCLEOTIDE SEQUENCE [LARGE SCALE GENOMIC DNA]</scope>
    <source>
        <strain evidence="3 4">AS76</strain>
    </source>
</reference>
<keyword evidence="3" id="KW-0808">Transferase</keyword>
<proteinExistence type="predicted"/>
<organism evidence="3 4">
    <name type="scientific">Neptuniibacter pectenicola</name>
    <dbReference type="NCBI Taxonomy" id="1806669"/>
    <lineage>
        <taxon>Bacteria</taxon>
        <taxon>Pseudomonadati</taxon>
        <taxon>Pseudomonadota</taxon>
        <taxon>Gammaproteobacteria</taxon>
        <taxon>Oceanospirillales</taxon>
        <taxon>Oceanospirillaceae</taxon>
        <taxon>Neptuniibacter</taxon>
    </lineage>
</organism>
<name>A0ABU9TNW7_9GAMM</name>
<keyword evidence="1" id="KW-0472">Membrane</keyword>
<evidence type="ECO:0000313" key="4">
    <source>
        <dbReference type="Proteomes" id="UP001449225"/>
    </source>
</evidence>
<feature type="transmembrane region" description="Helical" evidence="1">
    <location>
        <begin position="12"/>
        <end position="30"/>
    </location>
</feature>
<feature type="transmembrane region" description="Helical" evidence="1">
    <location>
        <begin position="131"/>
        <end position="154"/>
    </location>
</feature>
<gene>
    <name evidence="3" type="ORF">WNY58_00890</name>
</gene>
<evidence type="ECO:0000313" key="3">
    <source>
        <dbReference type="EMBL" id="MEM5534934.1"/>
    </source>
</evidence>
<dbReference type="InterPro" id="IPR050879">
    <property type="entry name" value="Acyltransferase_3"/>
</dbReference>
<feature type="transmembrane region" description="Helical" evidence="1">
    <location>
        <begin position="42"/>
        <end position="66"/>
    </location>
</feature>
<dbReference type="PANTHER" id="PTHR23028">
    <property type="entry name" value="ACETYLTRANSFERASE"/>
    <property type="match status" value="1"/>
</dbReference>
<evidence type="ECO:0000259" key="2">
    <source>
        <dbReference type="Pfam" id="PF01757"/>
    </source>
</evidence>
<dbReference type="EMBL" id="JBBMRA010000001">
    <property type="protein sequence ID" value="MEM5534934.1"/>
    <property type="molecule type" value="Genomic_DNA"/>
</dbReference>
<keyword evidence="1" id="KW-0812">Transmembrane</keyword>
<feature type="transmembrane region" description="Helical" evidence="1">
    <location>
        <begin position="277"/>
        <end position="301"/>
    </location>
</feature>
<keyword evidence="1" id="KW-1133">Transmembrane helix</keyword>
<feature type="transmembrane region" description="Helical" evidence="1">
    <location>
        <begin position="87"/>
        <end position="104"/>
    </location>
</feature>
<feature type="transmembrane region" description="Helical" evidence="1">
    <location>
        <begin position="307"/>
        <end position="327"/>
    </location>
</feature>
<feature type="transmembrane region" description="Helical" evidence="1">
    <location>
        <begin position="184"/>
        <end position="201"/>
    </location>
</feature>
<dbReference type="PANTHER" id="PTHR23028:SF131">
    <property type="entry name" value="BLR2367 PROTEIN"/>
    <property type="match status" value="1"/>
</dbReference>
<comment type="caution">
    <text evidence="3">The sequence shown here is derived from an EMBL/GenBank/DDBJ whole genome shotgun (WGS) entry which is preliminary data.</text>
</comment>
<dbReference type="Pfam" id="PF01757">
    <property type="entry name" value="Acyl_transf_3"/>
    <property type="match status" value="1"/>
</dbReference>
<feature type="transmembrane region" description="Helical" evidence="1">
    <location>
        <begin position="240"/>
        <end position="257"/>
    </location>
</feature>
<protein>
    <submittedName>
        <fullName evidence="3">Acyltransferase</fullName>
        <ecNumber evidence="3">2.3.-.-</ecNumber>
    </submittedName>
</protein>
<sequence>MNQSLNSLQLIRAIAALGVVVFHAHVYFIAIKLYPNEPISSFFNMGFAGVELFFVLSGFIMVFIHWKDMGRRDKFLIFFLKRITRIIPLYWFFLVFLMAIYFSIPQLSPENLQNIVYVLKSFFLIPNDKGFILEVAWTLTYEFVFYAFFSFLIIHKRWGMAVFLGWQLAVLINVFLGFSELLVFSAYNLLFFFGGLSALTYKYVSFFVSVVFLLIGGTGFSIVGYLGVGGYWEGVTAYRTLAYGVFAALLMSGIVRLEDLGKLHIHTIFKVLGDASYSIYLSHGFSLSVASFIFSYLGLLAVLPKGVIFLLLVSSGVIGGLFLYYIVERRLIGWSKYFITSRYP</sequence>
<feature type="domain" description="Acyltransferase 3" evidence="2">
    <location>
        <begin position="6"/>
        <end position="323"/>
    </location>
</feature>
<keyword evidence="4" id="KW-1185">Reference proteome</keyword>
<keyword evidence="3" id="KW-0012">Acyltransferase</keyword>